<dbReference type="WBParaSite" id="BXY_0087200.1">
    <property type="protein sequence ID" value="BXY_0087200.1"/>
    <property type="gene ID" value="BXY_0087200"/>
</dbReference>
<dbReference type="InterPro" id="IPR005829">
    <property type="entry name" value="Sugar_transporter_CS"/>
</dbReference>
<dbReference type="NCBIfam" id="TIGR00879">
    <property type="entry name" value="SP"/>
    <property type="match status" value="1"/>
</dbReference>
<reference evidence="10" key="2">
    <citation type="submission" date="2020-08" db="EMBL/GenBank/DDBJ databases">
        <authorList>
            <person name="Kikuchi T."/>
        </authorList>
    </citation>
    <scope>NUCLEOTIDE SEQUENCE</scope>
    <source>
        <strain evidence="9">Ka4C1</strain>
    </source>
</reference>
<dbReference type="eggNOG" id="KOG0254">
    <property type="taxonomic scope" value="Eukaryota"/>
</dbReference>
<organism evidence="11 13">
    <name type="scientific">Bursaphelenchus xylophilus</name>
    <name type="common">Pinewood nematode worm</name>
    <name type="synonym">Aphelenchoides xylophilus</name>
    <dbReference type="NCBI Taxonomy" id="6326"/>
    <lineage>
        <taxon>Eukaryota</taxon>
        <taxon>Metazoa</taxon>
        <taxon>Ecdysozoa</taxon>
        <taxon>Nematoda</taxon>
        <taxon>Chromadorea</taxon>
        <taxon>Rhabditida</taxon>
        <taxon>Tylenchina</taxon>
        <taxon>Tylenchomorpha</taxon>
        <taxon>Aphelenchoidea</taxon>
        <taxon>Aphelenchoididae</taxon>
        <taxon>Bursaphelenchus</taxon>
    </lineage>
</organism>
<evidence type="ECO:0000259" key="8">
    <source>
        <dbReference type="PROSITE" id="PS50850"/>
    </source>
</evidence>
<evidence type="ECO:0000313" key="13">
    <source>
        <dbReference type="WBParaSite" id="BXY_0087200.1"/>
    </source>
</evidence>
<dbReference type="SUPFAM" id="SSF103473">
    <property type="entry name" value="MFS general substrate transporter"/>
    <property type="match status" value="1"/>
</dbReference>
<keyword evidence="6 7" id="KW-0472">Membrane</keyword>
<evidence type="ECO:0000313" key="12">
    <source>
        <dbReference type="Proteomes" id="UP000659654"/>
    </source>
</evidence>
<evidence type="ECO:0000256" key="1">
    <source>
        <dbReference type="ARBA" id="ARBA00004141"/>
    </source>
</evidence>
<protein>
    <submittedName>
        <fullName evidence="9">(pine wood nematode) hypothetical protein</fullName>
    </submittedName>
    <submittedName>
        <fullName evidence="13">MFS domain-containing protein</fullName>
    </submittedName>
</protein>
<dbReference type="AlphaFoldDB" id="A0A1I7RJJ0"/>
<feature type="transmembrane region" description="Helical" evidence="7">
    <location>
        <begin position="383"/>
        <end position="404"/>
    </location>
</feature>
<dbReference type="EMBL" id="CAJFDI010000006">
    <property type="protein sequence ID" value="CAD5233605.1"/>
    <property type="molecule type" value="Genomic_DNA"/>
</dbReference>
<sequence length="652" mass="72311">MLRHYHMSVTENFSHKIDKDLIKRRYFYDCLVVPSGQPIMVGVTPISKSYPILTKPSVQPEISGFVYLLASMAVIGGFLFGYDTGIVSSAMLFVGNNQGMRPMTHFWQELIVAITPGAAALGSLFAGTCGDRYGRKKLIIISSFIFMIGALVCGAAVNKIILVFGRILLGIAIGVASMIVPVYVGECSPAHVRGKLLTGFNMMVCFGQMASNIVAAGFSYIDDDNWGWRLMFGFAAVPAVIQFVGFFFLPESPRWLYNHVGEKESRAVWMKVYGDDEWVNYELQEIAAINAVSHTEPDQSVFSKIIRTTHLRKALLIGCSLQLFQQLAGINTIMYYTGALVKSTGIKDNHKTIWVSCVISFVNFIGNLIPFLVVERIGRRKALLSSTLTVSLALAALGTAFLMVNRDTMATTGYGEMERIVGRKVPLDGDQWLAEHCLALSNCDFCVTDDRCGFCTPLTVAKVGVCLPLDPLHPDIQSSTGFCKSSIKDNSTIAFDWSDLVCETKFTMAPLALMVVYLLFFSAGFAPIPWVLNAEFYPLWARGTCVSITTFVNWSANLVISLTFLSLTNVLSRFGTFYLYSVIALIAFLIFKKFVPETMNCSLDEIEQLFMAAETRSVMVENMKASFETMRTTKYKDGEDTRNTGSYPIYDH</sequence>
<dbReference type="InterPro" id="IPR036259">
    <property type="entry name" value="MFS_trans_sf"/>
</dbReference>
<dbReference type="InterPro" id="IPR005828">
    <property type="entry name" value="MFS_sugar_transport-like"/>
</dbReference>
<keyword evidence="12" id="KW-1185">Reference proteome</keyword>
<feature type="transmembrane region" description="Helical" evidence="7">
    <location>
        <begin position="65"/>
        <end position="94"/>
    </location>
</feature>
<evidence type="ECO:0000256" key="2">
    <source>
        <dbReference type="ARBA" id="ARBA00010992"/>
    </source>
</evidence>
<dbReference type="SMR" id="A0A1I7RJJ0"/>
<feature type="domain" description="Major facilitator superfamily (MFS) profile" evidence="8">
    <location>
        <begin position="69"/>
        <end position="599"/>
    </location>
</feature>
<feature type="transmembrane region" description="Helical" evidence="7">
    <location>
        <begin position="511"/>
        <end position="532"/>
    </location>
</feature>
<evidence type="ECO:0000256" key="4">
    <source>
        <dbReference type="ARBA" id="ARBA00022692"/>
    </source>
</evidence>
<dbReference type="InterPro" id="IPR050814">
    <property type="entry name" value="Myo-inositol_Transporter"/>
</dbReference>
<proteinExistence type="inferred from homology"/>
<dbReference type="Proteomes" id="UP000095284">
    <property type="component" value="Unplaced"/>
</dbReference>
<dbReference type="Pfam" id="PF00083">
    <property type="entry name" value="Sugar_tr"/>
    <property type="match status" value="2"/>
</dbReference>
<feature type="transmembrane region" description="Helical" evidence="7">
    <location>
        <begin position="196"/>
        <end position="221"/>
    </location>
</feature>
<feature type="transmembrane region" description="Helical" evidence="7">
    <location>
        <begin position="163"/>
        <end position="184"/>
    </location>
</feature>
<keyword evidence="4 7" id="KW-0812">Transmembrane</keyword>
<dbReference type="GO" id="GO:0016324">
    <property type="term" value="C:apical plasma membrane"/>
    <property type="evidence" value="ECO:0007669"/>
    <property type="project" value="TreeGrafter"/>
</dbReference>
<evidence type="ECO:0000313" key="10">
    <source>
        <dbReference type="EMBL" id="CAG9128913.1"/>
    </source>
</evidence>
<evidence type="ECO:0000313" key="11">
    <source>
        <dbReference type="Proteomes" id="UP000095284"/>
    </source>
</evidence>
<reference evidence="13" key="1">
    <citation type="submission" date="2016-11" db="UniProtKB">
        <authorList>
            <consortium name="WormBaseParasite"/>
        </authorList>
    </citation>
    <scope>IDENTIFICATION</scope>
</reference>
<feature type="transmembrane region" description="Helical" evidence="7">
    <location>
        <begin position="544"/>
        <end position="565"/>
    </location>
</feature>
<dbReference type="Proteomes" id="UP000582659">
    <property type="component" value="Unassembled WGS sequence"/>
</dbReference>
<feature type="transmembrane region" description="Helical" evidence="7">
    <location>
        <begin position="227"/>
        <end position="249"/>
    </location>
</feature>
<dbReference type="PANTHER" id="PTHR48020:SF12">
    <property type="entry name" value="PROTON MYO-INOSITOL COTRANSPORTER"/>
    <property type="match status" value="1"/>
</dbReference>
<dbReference type="GO" id="GO:0005366">
    <property type="term" value="F:myo-inositol:proton symporter activity"/>
    <property type="evidence" value="ECO:0007669"/>
    <property type="project" value="TreeGrafter"/>
</dbReference>
<dbReference type="PROSITE" id="PS50850">
    <property type="entry name" value="MFS"/>
    <property type="match status" value="1"/>
</dbReference>
<feature type="transmembrane region" description="Helical" evidence="7">
    <location>
        <begin position="138"/>
        <end position="157"/>
    </location>
</feature>
<feature type="transmembrane region" description="Helical" evidence="7">
    <location>
        <begin position="106"/>
        <end position="126"/>
    </location>
</feature>
<dbReference type="InterPro" id="IPR003663">
    <property type="entry name" value="Sugar/inositol_transpt"/>
</dbReference>
<name>A0A1I7RJJ0_BURXY</name>
<comment type="similarity">
    <text evidence="2">Belongs to the major facilitator superfamily. Sugar transporter (TC 2.A.1.1) family.</text>
</comment>
<evidence type="ECO:0000313" key="9">
    <source>
        <dbReference type="EMBL" id="CAD5233605.1"/>
    </source>
</evidence>
<keyword evidence="3" id="KW-0813">Transport</keyword>
<evidence type="ECO:0000256" key="3">
    <source>
        <dbReference type="ARBA" id="ARBA00022448"/>
    </source>
</evidence>
<dbReference type="Proteomes" id="UP000659654">
    <property type="component" value="Unassembled WGS sequence"/>
</dbReference>
<dbReference type="PROSITE" id="PS00217">
    <property type="entry name" value="SUGAR_TRANSPORT_2"/>
    <property type="match status" value="1"/>
</dbReference>
<evidence type="ECO:0000256" key="5">
    <source>
        <dbReference type="ARBA" id="ARBA00022989"/>
    </source>
</evidence>
<feature type="transmembrane region" description="Helical" evidence="7">
    <location>
        <begin position="577"/>
        <end position="595"/>
    </location>
</feature>
<dbReference type="OrthoDB" id="6339427at2759"/>
<dbReference type="EMBL" id="CAJFCV020000006">
    <property type="protein sequence ID" value="CAG9128913.1"/>
    <property type="molecule type" value="Genomic_DNA"/>
</dbReference>
<evidence type="ECO:0000256" key="7">
    <source>
        <dbReference type="SAM" id="Phobius"/>
    </source>
</evidence>
<feature type="transmembrane region" description="Helical" evidence="7">
    <location>
        <begin position="314"/>
        <end position="333"/>
    </location>
</feature>
<feature type="transmembrane region" description="Helical" evidence="7">
    <location>
        <begin position="353"/>
        <end position="374"/>
    </location>
</feature>
<dbReference type="PRINTS" id="PR00171">
    <property type="entry name" value="SUGRTRNSPORT"/>
</dbReference>
<keyword evidence="5 7" id="KW-1133">Transmembrane helix</keyword>
<dbReference type="InterPro" id="IPR020846">
    <property type="entry name" value="MFS_dom"/>
</dbReference>
<accession>A0A1I7RJJ0</accession>
<evidence type="ECO:0000256" key="6">
    <source>
        <dbReference type="ARBA" id="ARBA00023136"/>
    </source>
</evidence>
<comment type="subcellular location">
    <subcellularLocation>
        <location evidence="1">Membrane</location>
        <topology evidence="1">Multi-pass membrane protein</topology>
    </subcellularLocation>
</comment>
<gene>
    <name evidence="9" type="ORF">BXYJ_LOCUS13696</name>
</gene>
<dbReference type="PANTHER" id="PTHR48020">
    <property type="entry name" value="PROTON MYO-INOSITOL COTRANSPORTER"/>
    <property type="match status" value="1"/>
</dbReference>
<dbReference type="Gene3D" id="1.20.1250.20">
    <property type="entry name" value="MFS general substrate transporter like domains"/>
    <property type="match status" value="2"/>
</dbReference>